<accession>A0ABR9ZSA0</accession>
<keyword evidence="5" id="KW-0997">Cell inner membrane</keyword>
<evidence type="ECO:0000256" key="11">
    <source>
        <dbReference type="SAM" id="Phobius"/>
    </source>
</evidence>
<keyword evidence="4" id="KW-1003">Cell membrane</keyword>
<sequence length="353" mass="36978">MLIIKKIFEKREITALAFLVILFLGVGLRNPDFVNAQSIATVLKGSVLYIFLAVGMTFVLLTGGIDVSVGGTLGIAAAVSATMIRGGSNIFMAVAIAMIIGSSIGLINGVGVAIVKVPAIIMTLGMLGIVRGVMIVYTDGKWVENLPDSFKMASQANIAHVNIYFILAIVTTILVQLYFSKARTGKYFAAIGDNLEGAILVGIPAKKMIIIAYVLSGLCASIAGVIFASQVGFVTSNTGVDIEMVAIAACVLGGVSLSGGLGSVVGSSIGALIMTAINSALIFLKVPSFWNKSIQGTLLILIVVSDVIIHKYFEDKARKQRLSARAQCLDKNLKNLKDTDISTESTLVGGNGQ</sequence>
<evidence type="ECO:0000313" key="12">
    <source>
        <dbReference type="EMBL" id="MBF4693320.1"/>
    </source>
</evidence>
<dbReference type="Pfam" id="PF02653">
    <property type="entry name" value="BPD_transp_2"/>
    <property type="match status" value="1"/>
</dbReference>
<feature type="transmembrane region" description="Helical" evidence="11">
    <location>
        <begin position="294"/>
        <end position="313"/>
    </location>
</feature>
<organism evidence="12 13">
    <name type="scientific">Fusibacter ferrireducens</name>
    <dbReference type="NCBI Taxonomy" id="2785058"/>
    <lineage>
        <taxon>Bacteria</taxon>
        <taxon>Bacillati</taxon>
        <taxon>Bacillota</taxon>
        <taxon>Clostridia</taxon>
        <taxon>Eubacteriales</taxon>
        <taxon>Eubacteriales Family XII. Incertae Sedis</taxon>
        <taxon>Fusibacter</taxon>
    </lineage>
</organism>
<evidence type="ECO:0000256" key="8">
    <source>
        <dbReference type="ARBA" id="ARBA00023136"/>
    </source>
</evidence>
<dbReference type="EMBL" id="JADKNH010000005">
    <property type="protein sequence ID" value="MBF4693320.1"/>
    <property type="molecule type" value="Genomic_DNA"/>
</dbReference>
<dbReference type="PANTHER" id="PTHR32196">
    <property type="entry name" value="ABC TRANSPORTER PERMEASE PROTEIN YPHD-RELATED-RELATED"/>
    <property type="match status" value="1"/>
</dbReference>
<evidence type="ECO:0000256" key="6">
    <source>
        <dbReference type="ARBA" id="ARBA00022692"/>
    </source>
</evidence>
<feature type="transmembrane region" description="Helical" evidence="11">
    <location>
        <begin position="210"/>
        <end position="233"/>
    </location>
</feature>
<comment type="subunit">
    <text evidence="2">The complex is composed of two ATP-binding proteins (LsrA), two transmembrane proteins (LsrC and LsrD) and a solute-binding protein (LsrB).</text>
</comment>
<evidence type="ECO:0000256" key="5">
    <source>
        <dbReference type="ARBA" id="ARBA00022519"/>
    </source>
</evidence>
<keyword evidence="7 11" id="KW-1133">Transmembrane helix</keyword>
<evidence type="ECO:0000313" key="13">
    <source>
        <dbReference type="Proteomes" id="UP000614200"/>
    </source>
</evidence>
<dbReference type="Proteomes" id="UP000614200">
    <property type="component" value="Unassembled WGS sequence"/>
</dbReference>
<dbReference type="InterPro" id="IPR001851">
    <property type="entry name" value="ABC_transp_permease"/>
</dbReference>
<feature type="transmembrane region" description="Helical" evidence="11">
    <location>
        <begin position="120"/>
        <end position="137"/>
    </location>
</feature>
<reference evidence="12 13" key="1">
    <citation type="submission" date="2020-11" db="EMBL/GenBank/DDBJ databases">
        <title>Fusibacter basophilias sp. nov.</title>
        <authorList>
            <person name="Qiu D."/>
        </authorList>
    </citation>
    <scope>NUCLEOTIDE SEQUENCE [LARGE SCALE GENOMIC DNA]</scope>
    <source>
        <strain evidence="12 13">Q10-2</strain>
    </source>
</reference>
<feature type="transmembrane region" description="Helical" evidence="11">
    <location>
        <begin position="158"/>
        <end position="179"/>
    </location>
</feature>
<protein>
    <recommendedName>
        <fullName evidence="10">Autoinducer 2 import system permease protein LsrC</fullName>
    </recommendedName>
</protein>
<comment type="caution">
    <text evidence="12">The sequence shown here is derived from an EMBL/GenBank/DDBJ whole genome shotgun (WGS) entry which is preliminary data.</text>
</comment>
<feature type="transmembrane region" description="Helical" evidence="11">
    <location>
        <begin position="91"/>
        <end position="114"/>
    </location>
</feature>
<name>A0ABR9ZSA0_9FIRM</name>
<evidence type="ECO:0000256" key="4">
    <source>
        <dbReference type="ARBA" id="ARBA00022475"/>
    </source>
</evidence>
<proteinExistence type="predicted"/>
<evidence type="ECO:0000256" key="7">
    <source>
        <dbReference type="ARBA" id="ARBA00022989"/>
    </source>
</evidence>
<dbReference type="CDD" id="cd06579">
    <property type="entry name" value="TM_PBP1_transp_AraH_like"/>
    <property type="match status" value="1"/>
</dbReference>
<evidence type="ECO:0000256" key="10">
    <source>
        <dbReference type="ARBA" id="ARBA00039382"/>
    </source>
</evidence>
<keyword evidence="3" id="KW-0813">Transport</keyword>
<dbReference type="PANTHER" id="PTHR32196:SF29">
    <property type="entry name" value="AUTOINDUCER 2 IMPORT SYSTEM PERMEASE PROTEIN LSRC"/>
    <property type="match status" value="1"/>
</dbReference>
<keyword evidence="8 11" id="KW-0472">Membrane</keyword>
<evidence type="ECO:0000256" key="9">
    <source>
        <dbReference type="ARBA" id="ARBA00025439"/>
    </source>
</evidence>
<evidence type="ECO:0000256" key="1">
    <source>
        <dbReference type="ARBA" id="ARBA00004651"/>
    </source>
</evidence>
<feature type="transmembrane region" description="Helical" evidence="11">
    <location>
        <begin position="46"/>
        <end position="79"/>
    </location>
</feature>
<gene>
    <name evidence="12" type="ORF">ISU02_09320</name>
</gene>
<comment type="subcellular location">
    <subcellularLocation>
        <location evidence="1">Cell membrane</location>
        <topology evidence="1">Multi-pass membrane protein</topology>
    </subcellularLocation>
</comment>
<feature type="transmembrane region" description="Helical" evidence="11">
    <location>
        <begin position="245"/>
        <end position="274"/>
    </location>
</feature>
<keyword evidence="13" id="KW-1185">Reference proteome</keyword>
<evidence type="ECO:0000256" key="3">
    <source>
        <dbReference type="ARBA" id="ARBA00022448"/>
    </source>
</evidence>
<comment type="function">
    <text evidence="9">Part of the ABC transporter complex LsrABCD involved in autoinducer 2 (AI-2) import. Probably responsible for the translocation of the substrate across the membrane.</text>
</comment>
<evidence type="ECO:0000256" key="2">
    <source>
        <dbReference type="ARBA" id="ARBA00011262"/>
    </source>
</evidence>
<keyword evidence="6 11" id="KW-0812">Transmembrane</keyword>